<reference evidence="11 12" key="1">
    <citation type="submission" date="2015-11" db="EMBL/GenBank/DDBJ databases">
        <title>Genomic analysis of 38 Legionella species identifies large and diverse effector repertoires.</title>
        <authorList>
            <person name="Burstein D."/>
            <person name="Amaro F."/>
            <person name="Zusman T."/>
            <person name="Lifshitz Z."/>
            <person name="Cohen O."/>
            <person name="Gilbert J.A."/>
            <person name="Pupko T."/>
            <person name="Shuman H.A."/>
            <person name="Segal G."/>
        </authorList>
    </citation>
    <scope>NUCLEOTIDE SEQUENCE [LARGE SCALE GENOMIC DNA]</scope>
    <source>
        <strain evidence="11 12">CDC#1442-AUS-E</strain>
    </source>
</reference>
<evidence type="ECO:0000256" key="2">
    <source>
        <dbReference type="ARBA" id="ARBA00010072"/>
    </source>
</evidence>
<dbReference type="STRING" id="45073.Lqui_0467"/>
<dbReference type="InterPro" id="IPR000515">
    <property type="entry name" value="MetI-like"/>
</dbReference>
<feature type="domain" description="ABC transmembrane type-1" evidence="10">
    <location>
        <begin position="15"/>
        <end position="202"/>
    </location>
</feature>
<comment type="caution">
    <text evidence="11">The sequence shown here is derived from an EMBL/GenBank/DDBJ whole genome shotgun (WGS) entry which is preliminary data.</text>
</comment>
<evidence type="ECO:0000256" key="4">
    <source>
        <dbReference type="ARBA" id="ARBA00022475"/>
    </source>
</evidence>
<dbReference type="RefSeq" id="WP_058506590.1">
    <property type="nucleotide sequence ID" value="NZ_CAAAIK010000002.1"/>
</dbReference>
<comment type="similarity">
    <text evidence="2">Belongs to the binding-protein-dependent transport system permease family. HisMQ subfamily.</text>
</comment>
<accession>A0A0W0Y3I7</accession>
<proteinExistence type="inferred from homology"/>
<evidence type="ECO:0000256" key="6">
    <source>
        <dbReference type="ARBA" id="ARBA00022970"/>
    </source>
</evidence>
<keyword evidence="3 9" id="KW-0813">Transport</keyword>
<dbReference type="InterPro" id="IPR043429">
    <property type="entry name" value="ArtM/GltK/GlnP/TcyL/YhdX-like"/>
</dbReference>
<evidence type="ECO:0000256" key="5">
    <source>
        <dbReference type="ARBA" id="ARBA00022692"/>
    </source>
</evidence>
<evidence type="ECO:0000256" key="8">
    <source>
        <dbReference type="ARBA" id="ARBA00023136"/>
    </source>
</evidence>
<evidence type="ECO:0000256" key="7">
    <source>
        <dbReference type="ARBA" id="ARBA00022989"/>
    </source>
</evidence>
<evidence type="ECO:0000313" key="12">
    <source>
        <dbReference type="Proteomes" id="UP000054618"/>
    </source>
</evidence>
<evidence type="ECO:0000313" key="11">
    <source>
        <dbReference type="EMBL" id="KTD51623.1"/>
    </source>
</evidence>
<dbReference type="InterPro" id="IPR010065">
    <property type="entry name" value="AA_ABC_transptr_permease_3TM"/>
</dbReference>
<evidence type="ECO:0000259" key="10">
    <source>
        <dbReference type="PROSITE" id="PS50928"/>
    </source>
</evidence>
<dbReference type="CDD" id="cd06261">
    <property type="entry name" value="TM_PBP2"/>
    <property type="match status" value="1"/>
</dbReference>
<name>A0A0W0Y3I7_9GAMM</name>
<keyword evidence="5 9" id="KW-0812">Transmembrane</keyword>
<dbReference type="NCBIfam" id="TIGR01726">
    <property type="entry name" value="HEQRo_perm_3TM"/>
    <property type="match status" value="1"/>
</dbReference>
<evidence type="ECO:0000256" key="3">
    <source>
        <dbReference type="ARBA" id="ARBA00022448"/>
    </source>
</evidence>
<organism evidence="11 12">
    <name type="scientific">Legionella quinlivanii</name>
    <dbReference type="NCBI Taxonomy" id="45073"/>
    <lineage>
        <taxon>Bacteria</taxon>
        <taxon>Pseudomonadati</taxon>
        <taxon>Pseudomonadota</taxon>
        <taxon>Gammaproteobacteria</taxon>
        <taxon>Legionellales</taxon>
        <taxon>Legionellaceae</taxon>
        <taxon>Legionella</taxon>
    </lineage>
</organism>
<dbReference type="InterPro" id="IPR035906">
    <property type="entry name" value="MetI-like_sf"/>
</dbReference>
<dbReference type="EMBL" id="LNYS01000006">
    <property type="protein sequence ID" value="KTD51623.1"/>
    <property type="molecule type" value="Genomic_DNA"/>
</dbReference>
<feature type="transmembrane region" description="Helical" evidence="9">
    <location>
        <begin position="82"/>
        <end position="102"/>
    </location>
</feature>
<keyword evidence="7 9" id="KW-1133">Transmembrane helix</keyword>
<dbReference type="GO" id="GO:0043190">
    <property type="term" value="C:ATP-binding cassette (ABC) transporter complex"/>
    <property type="evidence" value="ECO:0007669"/>
    <property type="project" value="InterPro"/>
</dbReference>
<protein>
    <submittedName>
        <fullName evidence="11">Amino acid (Glutamine) ABC transporter permease</fullName>
    </submittedName>
</protein>
<dbReference type="Proteomes" id="UP000054618">
    <property type="component" value="Unassembled WGS sequence"/>
</dbReference>
<keyword evidence="12" id="KW-1185">Reference proteome</keyword>
<dbReference type="PATRIC" id="fig|45073.5.peg.496"/>
<dbReference type="PROSITE" id="PS50928">
    <property type="entry name" value="ABC_TM1"/>
    <property type="match status" value="1"/>
</dbReference>
<feature type="transmembrane region" description="Helical" evidence="9">
    <location>
        <begin position="178"/>
        <end position="198"/>
    </location>
</feature>
<dbReference type="AlphaFoldDB" id="A0A0W0Y3I7"/>
<sequence>MQDINQAFFFIAHGFTLTLELLAGGVIIGFTLGIFWAICRYQSIVSLPVKGIISILRGTPLILQLSLIYFAMPTLTGLHPDILIAGIIAFGLNSSAYFAELFRAGIESLPKGQFEAASTLEIKGCYLWKDIILPQVLSNSLPAMINEVIALLKETALISTIGGMDLMRSSQTVAAEQFTYFLPLCIAGAYYYCLVLLIELAGRVLEKRGHHAVHS</sequence>
<keyword evidence="6" id="KW-0029">Amino-acid transport</keyword>
<dbReference type="GO" id="GO:0006865">
    <property type="term" value="P:amino acid transport"/>
    <property type="evidence" value="ECO:0007669"/>
    <property type="project" value="UniProtKB-KW"/>
</dbReference>
<dbReference type="PANTHER" id="PTHR30614:SF0">
    <property type="entry name" value="L-CYSTINE TRANSPORT SYSTEM PERMEASE PROTEIN TCYL"/>
    <property type="match status" value="1"/>
</dbReference>
<dbReference type="PANTHER" id="PTHR30614">
    <property type="entry name" value="MEMBRANE COMPONENT OF AMINO ACID ABC TRANSPORTER"/>
    <property type="match status" value="1"/>
</dbReference>
<dbReference type="Gene3D" id="1.10.3720.10">
    <property type="entry name" value="MetI-like"/>
    <property type="match status" value="1"/>
</dbReference>
<evidence type="ECO:0000256" key="9">
    <source>
        <dbReference type="RuleBase" id="RU363032"/>
    </source>
</evidence>
<dbReference type="Pfam" id="PF00528">
    <property type="entry name" value="BPD_transp_1"/>
    <property type="match status" value="1"/>
</dbReference>
<comment type="subcellular location">
    <subcellularLocation>
        <location evidence="1">Cell inner membrane</location>
        <topology evidence="1">Multi-pass membrane protein</topology>
    </subcellularLocation>
    <subcellularLocation>
        <location evidence="9">Cell membrane</location>
        <topology evidence="9">Multi-pass membrane protein</topology>
    </subcellularLocation>
</comment>
<dbReference type="GO" id="GO:0022857">
    <property type="term" value="F:transmembrane transporter activity"/>
    <property type="evidence" value="ECO:0007669"/>
    <property type="project" value="InterPro"/>
</dbReference>
<dbReference type="SUPFAM" id="SSF161098">
    <property type="entry name" value="MetI-like"/>
    <property type="match status" value="1"/>
</dbReference>
<feature type="transmembrane region" description="Helical" evidence="9">
    <location>
        <begin position="6"/>
        <end position="39"/>
    </location>
</feature>
<feature type="transmembrane region" description="Helical" evidence="9">
    <location>
        <begin position="51"/>
        <end position="70"/>
    </location>
</feature>
<evidence type="ECO:0000256" key="1">
    <source>
        <dbReference type="ARBA" id="ARBA00004429"/>
    </source>
</evidence>
<dbReference type="OrthoDB" id="4404959at2"/>
<gene>
    <name evidence="11" type="ORF">Lqui_0467</name>
</gene>
<keyword evidence="4" id="KW-1003">Cell membrane</keyword>
<keyword evidence="8 9" id="KW-0472">Membrane</keyword>